<keyword evidence="1" id="KW-0472">Membrane</keyword>
<evidence type="ECO:0000256" key="1">
    <source>
        <dbReference type="SAM" id="Phobius"/>
    </source>
</evidence>
<feature type="transmembrane region" description="Helical" evidence="1">
    <location>
        <begin position="12"/>
        <end position="32"/>
    </location>
</feature>
<dbReference type="EMBL" id="UINC01151125">
    <property type="protein sequence ID" value="SVD44540.1"/>
    <property type="molecule type" value="Genomic_DNA"/>
</dbReference>
<organism evidence="2">
    <name type="scientific">marine metagenome</name>
    <dbReference type="NCBI Taxonomy" id="408172"/>
    <lineage>
        <taxon>unclassified sequences</taxon>
        <taxon>metagenomes</taxon>
        <taxon>ecological metagenomes</taxon>
    </lineage>
</organism>
<proteinExistence type="predicted"/>
<reference evidence="2" key="1">
    <citation type="submission" date="2018-05" db="EMBL/GenBank/DDBJ databases">
        <authorList>
            <person name="Lanie J.A."/>
            <person name="Ng W.-L."/>
            <person name="Kazmierczak K.M."/>
            <person name="Andrzejewski T.M."/>
            <person name="Davidsen T.M."/>
            <person name="Wayne K.J."/>
            <person name="Tettelin H."/>
            <person name="Glass J.I."/>
            <person name="Rusch D."/>
            <person name="Podicherti R."/>
            <person name="Tsui H.-C.T."/>
            <person name="Winkler M.E."/>
        </authorList>
    </citation>
    <scope>NUCLEOTIDE SEQUENCE</scope>
</reference>
<dbReference type="AlphaFoldDB" id="A0A382VDS7"/>
<name>A0A382VDS7_9ZZZZ</name>
<feature type="non-terminal residue" evidence="2">
    <location>
        <position position="152"/>
    </location>
</feature>
<sequence length="152" mass="17233">MDLLKKIKVELWVLCLACVLIFVGMVGFGSLVRHEILAPVSKAPILSGAALFIAEIPSNLQKIERGSSHDLQAAEQRFPNVSGFQGKPLEEETYLLLSKYDGDKERSVVELVDLRSFEVKKTWRPDIDQINKLVDTSLPEFENLERDHNNKR</sequence>
<accession>A0A382VDS7</accession>
<keyword evidence="1" id="KW-1133">Transmembrane helix</keyword>
<evidence type="ECO:0000313" key="2">
    <source>
        <dbReference type="EMBL" id="SVD44540.1"/>
    </source>
</evidence>
<protein>
    <submittedName>
        <fullName evidence="2">Uncharacterized protein</fullName>
    </submittedName>
</protein>
<keyword evidence="1" id="KW-0812">Transmembrane</keyword>
<gene>
    <name evidence="2" type="ORF">METZ01_LOCUS397394</name>
</gene>